<protein>
    <submittedName>
        <fullName evidence="2">50S ribosome-binding GTPase</fullName>
    </submittedName>
</protein>
<reference evidence="3" key="1">
    <citation type="submission" date="2017-02" db="EMBL/GenBank/DDBJ databases">
        <authorList>
            <person name="Varghese N."/>
            <person name="Submissions S."/>
        </authorList>
    </citation>
    <scope>NUCLEOTIDE SEQUENCE [LARGE SCALE GENOMIC DNA]</scope>
    <source>
        <strain evidence="3">DSM 22720</strain>
    </source>
</reference>
<evidence type="ECO:0000313" key="3">
    <source>
        <dbReference type="Proteomes" id="UP000190162"/>
    </source>
</evidence>
<dbReference type="Gene3D" id="3.40.50.300">
    <property type="entry name" value="P-loop containing nucleotide triphosphate hydrolases"/>
    <property type="match status" value="1"/>
</dbReference>
<feature type="domain" description="Double-GTPase 2" evidence="1">
    <location>
        <begin position="89"/>
        <end position="293"/>
    </location>
</feature>
<evidence type="ECO:0000313" key="2">
    <source>
        <dbReference type="EMBL" id="SKA66047.1"/>
    </source>
</evidence>
<gene>
    <name evidence="2" type="ORF">SAMN02745132_04056</name>
</gene>
<accession>A0A1T4VM86</accession>
<organism evidence="2 3">
    <name type="scientific">Enterovibrio nigricans DSM 22720</name>
    <dbReference type="NCBI Taxonomy" id="1121868"/>
    <lineage>
        <taxon>Bacteria</taxon>
        <taxon>Pseudomonadati</taxon>
        <taxon>Pseudomonadota</taxon>
        <taxon>Gammaproteobacteria</taxon>
        <taxon>Vibrionales</taxon>
        <taxon>Vibrionaceae</taxon>
        <taxon>Enterovibrio</taxon>
    </lineage>
</organism>
<dbReference type="Pfam" id="PF19993">
    <property type="entry name" value="DO-GTPase2"/>
    <property type="match status" value="1"/>
</dbReference>
<dbReference type="Proteomes" id="UP000190162">
    <property type="component" value="Unassembled WGS sequence"/>
</dbReference>
<keyword evidence="3" id="KW-1185">Reference proteome</keyword>
<evidence type="ECO:0000259" key="1">
    <source>
        <dbReference type="Pfam" id="PF19993"/>
    </source>
</evidence>
<dbReference type="EMBL" id="FUXU01000084">
    <property type="protein sequence ID" value="SKA66047.1"/>
    <property type="molecule type" value="Genomic_DNA"/>
</dbReference>
<dbReference type="InterPro" id="IPR045528">
    <property type="entry name" value="DO-GTPase2"/>
</dbReference>
<dbReference type="OrthoDB" id="9758568at2"/>
<proteinExistence type="predicted"/>
<sequence length="344" mass="38517">MSCSNPNCMVSETGSCTRELSTDLCPDYSGIEDIDIIQPDSLVDNSGDADNLEVKEAKDGSKDNFKFQGQKPLSLDEASSLAKDIPITLISFVGPVNVGKTTLISSIYDAFGRHNLNSLKFGKSLTISAFERLCHSARSSSQGREISTPRTSTYDEVKFYHIAAVNNLGKRVDLLLADRSGENYIEMVDDISLCKTYAELKRSDLICFLVDASKLIDMTQRHKTRAKTTKFIDSLYETQVLTAKSNCILLATKYDEIASSDAEEQCRQELQRIVDNVRSKLSIEISPMQIAARPCFTDNPGIERIDKLLSVFSDSKMPKKDISQNCRKFTSRSFHNLELIHERY</sequence>
<dbReference type="AlphaFoldDB" id="A0A1T4VM86"/>
<name>A0A1T4VM86_9GAMM</name>
<dbReference type="InterPro" id="IPR027417">
    <property type="entry name" value="P-loop_NTPase"/>
</dbReference>
<dbReference type="SUPFAM" id="SSF52540">
    <property type="entry name" value="P-loop containing nucleoside triphosphate hydrolases"/>
    <property type="match status" value="1"/>
</dbReference>